<proteinExistence type="predicted"/>
<gene>
    <name evidence="1" type="ORF">LCGC14_2942750</name>
</gene>
<dbReference type="AlphaFoldDB" id="A0A0F8XI35"/>
<name>A0A0F8XI35_9ZZZZ</name>
<dbReference type="EMBL" id="LAZR01059072">
    <property type="protein sequence ID" value="KKK68568.1"/>
    <property type="molecule type" value="Genomic_DNA"/>
</dbReference>
<evidence type="ECO:0000313" key="1">
    <source>
        <dbReference type="EMBL" id="KKK68568.1"/>
    </source>
</evidence>
<sequence length="376" mass="39674">DKTDGVTEETGLTTAAAAIFLSKNGGDFAAKNEASANVHDQDGWYIIIFDATDTNTVGELIVMIQAPATHLPVWKTYYVVEEDTYTWMFAAGSAPDTQVAAIKTDTTAILVDTGTTLDARLSKLTDAMVLSSSTIQTVTSQTVFVIPNTDDAVDDDAYNGAMAVFIDGTDPNQKSIRLITDYDAGTRKVTVAEAPDFTITTSDTLTILASASAGEVWDQVLTGNTHNLTNSSGKRLRQIEQAFVHASGTIANVDGNHTVTLDGGAVATADYYIGDRLQIAEGTGAGQSRVVTAYSSGKVVILDSDWTINPDTNSLYELDAADVHVSLSDADLASGFVSVATNTTTITLDATNAVATTDYYKNEFIVFTHGTGAGQA</sequence>
<reference evidence="1" key="1">
    <citation type="journal article" date="2015" name="Nature">
        <title>Complex archaea that bridge the gap between prokaryotes and eukaryotes.</title>
        <authorList>
            <person name="Spang A."/>
            <person name="Saw J.H."/>
            <person name="Jorgensen S.L."/>
            <person name="Zaremba-Niedzwiedzka K."/>
            <person name="Martijn J."/>
            <person name="Lind A.E."/>
            <person name="van Eijk R."/>
            <person name="Schleper C."/>
            <person name="Guy L."/>
            <person name="Ettema T.J."/>
        </authorList>
    </citation>
    <scope>NUCLEOTIDE SEQUENCE</scope>
</reference>
<comment type="caution">
    <text evidence="1">The sequence shown here is derived from an EMBL/GenBank/DDBJ whole genome shotgun (WGS) entry which is preliminary data.</text>
</comment>
<accession>A0A0F8XI35</accession>
<organism evidence="1">
    <name type="scientific">marine sediment metagenome</name>
    <dbReference type="NCBI Taxonomy" id="412755"/>
    <lineage>
        <taxon>unclassified sequences</taxon>
        <taxon>metagenomes</taxon>
        <taxon>ecological metagenomes</taxon>
    </lineage>
</organism>
<protein>
    <submittedName>
        <fullName evidence="1">Uncharacterized protein</fullName>
    </submittedName>
</protein>
<feature type="non-terminal residue" evidence="1">
    <location>
        <position position="1"/>
    </location>
</feature>
<feature type="non-terminal residue" evidence="1">
    <location>
        <position position="376"/>
    </location>
</feature>